<feature type="domain" description="HTH tetR-type" evidence="3">
    <location>
        <begin position="6"/>
        <end position="66"/>
    </location>
</feature>
<dbReference type="InterPro" id="IPR001647">
    <property type="entry name" value="HTH_TetR"/>
</dbReference>
<evidence type="ECO:0000313" key="5">
    <source>
        <dbReference type="Proteomes" id="UP000198769"/>
    </source>
</evidence>
<dbReference type="Pfam" id="PF00440">
    <property type="entry name" value="TetR_N"/>
    <property type="match status" value="1"/>
</dbReference>
<gene>
    <name evidence="4" type="ORF">SAMN05421594_3270</name>
</gene>
<dbReference type="AlphaFoldDB" id="A0A1I5A2M2"/>
<dbReference type="RefSeq" id="WP_090025480.1">
    <property type="nucleotide sequence ID" value="NZ_FOVD01000005.1"/>
</dbReference>
<reference evidence="5" key="1">
    <citation type="submission" date="2016-10" db="EMBL/GenBank/DDBJ databases">
        <authorList>
            <person name="Varghese N."/>
            <person name="Submissions S."/>
        </authorList>
    </citation>
    <scope>NUCLEOTIDE SEQUENCE [LARGE SCALE GENOMIC DNA]</scope>
    <source>
        <strain evidence="5">DSM 25575</strain>
    </source>
</reference>
<protein>
    <submittedName>
        <fullName evidence="4">Transcriptional regulator, TetR family</fullName>
    </submittedName>
</protein>
<dbReference type="OrthoDB" id="6430772at2"/>
<dbReference type="PROSITE" id="PS50977">
    <property type="entry name" value="HTH_TETR_2"/>
    <property type="match status" value="1"/>
</dbReference>
<organism evidence="4 5">
    <name type="scientific">Chryseobacterium oleae</name>
    <dbReference type="NCBI Taxonomy" id="491207"/>
    <lineage>
        <taxon>Bacteria</taxon>
        <taxon>Pseudomonadati</taxon>
        <taxon>Bacteroidota</taxon>
        <taxon>Flavobacteriia</taxon>
        <taxon>Flavobacteriales</taxon>
        <taxon>Weeksellaceae</taxon>
        <taxon>Chryseobacterium group</taxon>
        <taxon>Chryseobacterium</taxon>
    </lineage>
</organism>
<evidence type="ECO:0000313" key="4">
    <source>
        <dbReference type="EMBL" id="SFN56623.1"/>
    </source>
</evidence>
<sequence length="203" mass="23794">MRNRDLNKENSIKEKAIKIIVKDGLDGFTINKLAKACNISVGTPYVYYKDKDDLILKLVIEEGKKMETEINEGFDPDSAFDEGMRVQWTNRYHYAIKNPMVLPFFEQINNSHYSHQFIKMFNEKPGTFMSEFKNNLLQFISNAVQRGEIDELPFEIFWSIAFAPLHNLLRFHQQGRNINGLPFVLTDEMVWMTFEKVCKALKK</sequence>
<accession>A0A1I5A2M2</accession>
<dbReference type="GO" id="GO:0003677">
    <property type="term" value="F:DNA binding"/>
    <property type="evidence" value="ECO:0007669"/>
    <property type="project" value="UniProtKB-UniRule"/>
</dbReference>
<dbReference type="SUPFAM" id="SSF46689">
    <property type="entry name" value="Homeodomain-like"/>
    <property type="match status" value="1"/>
</dbReference>
<dbReference type="PANTHER" id="PTHR43479:SF11">
    <property type="entry name" value="ACREF_ENVCD OPERON REPRESSOR-RELATED"/>
    <property type="match status" value="1"/>
</dbReference>
<evidence type="ECO:0000256" key="1">
    <source>
        <dbReference type="ARBA" id="ARBA00023125"/>
    </source>
</evidence>
<evidence type="ECO:0000259" key="3">
    <source>
        <dbReference type="PROSITE" id="PS50977"/>
    </source>
</evidence>
<dbReference type="InterPro" id="IPR009057">
    <property type="entry name" value="Homeodomain-like_sf"/>
</dbReference>
<proteinExistence type="predicted"/>
<dbReference type="EMBL" id="FOVD01000005">
    <property type="protein sequence ID" value="SFN56623.1"/>
    <property type="molecule type" value="Genomic_DNA"/>
</dbReference>
<name>A0A1I5A2M2_CHROL</name>
<keyword evidence="5" id="KW-1185">Reference proteome</keyword>
<keyword evidence="1 2" id="KW-0238">DNA-binding</keyword>
<dbReference type="PANTHER" id="PTHR43479">
    <property type="entry name" value="ACREF/ENVCD OPERON REPRESSOR-RELATED"/>
    <property type="match status" value="1"/>
</dbReference>
<evidence type="ECO:0000256" key="2">
    <source>
        <dbReference type="PROSITE-ProRule" id="PRU00335"/>
    </source>
</evidence>
<dbReference type="Proteomes" id="UP000198769">
    <property type="component" value="Unassembled WGS sequence"/>
</dbReference>
<dbReference type="Gene3D" id="1.10.357.10">
    <property type="entry name" value="Tetracycline Repressor, domain 2"/>
    <property type="match status" value="1"/>
</dbReference>
<feature type="DNA-binding region" description="H-T-H motif" evidence="2">
    <location>
        <begin position="29"/>
        <end position="48"/>
    </location>
</feature>
<dbReference type="InterPro" id="IPR050624">
    <property type="entry name" value="HTH-type_Tx_Regulator"/>
</dbReference>